<reference evidence="1 2" key="1">
    <citation type="submission" date="2017-07" db="EMBL/GenBank/DDBJ databases">
        <title>Mechanisms for carbon and nitrogen cycling indicate functional differentiation within the Candidate Phyla Radiation.</title>
        <authorList>
            <person name="Danczak R.E."/>
            <person name="Johnston M.D."/>
            <person name="Kenah C."/>
            <person name="Slattery M."/>
            <person name="Wrighton K.C."/>
            <person name="Wilkins M.J."/>
        </authorList>
    </citation>
    <scope>NUCLEOTIDE SEQUENCE [LARGE SCALE GENOMIC DNA]</scope>
    <source>
        <strain evidence="1">Athens1014_28</strain>
    </source>
</reference>
<gene>
    <name evidence="1" type="ORF">Athens101428_266</name>
</gene>
<evidence type="ECO:0000313" key="2">
    <source>
        <dbReference type="Proteomes" id="UP000316495"/>
    </source>
</evidence>
<organism evidence="1 2">
    <name type="scientific">Candidatus Berkelbacteria bacterium Athens1014_28</name>
    <dbReference type="NCBI Taxonomy" id="2017145"/>
    <lineage>
        <taxon>Bacteria</taxon>
        <taxon>Candidatus Berkelbacteria</taxon>
    </lineage>
</organism>
<accession>A0A554LNR3</accession>
<dbReference type="Proteomes" id="UP000316495">
    <property type="component" value="Unassembled WGS sequence"/>
</dbReference>
<protein>
    <submittedName>
        <fullName evidence="1">Uncharacterized protein</fullName>
    </submittedName>
</protein>
<dbReference type="AlphaFoldDB" id="A0A554LNR3"/>
<comment type="caution">
    <text evidence="1">The sequence shown here is derived from an EMBL/GenBank/DDBJ whole genome shotgun (WGS) entry which is preliminary data.</text>
</comment>
<sequence>MDDVNNQQNVVVSPPVTDAGVSDQQLQSVLDDYKNQLLSELGADSWTAEEKKEVEEKIATLVNDRVLNLLLIYLPEDKIADLDKVIETDDQEAIAKYLSENIPDVGEKIANELMEIRSDIINKFKK</sequence>
<dbReference type="InterPro" id="IPR043722">
    <property type="entry name" value="DUF5663"/>
</dbReference>
<evidence type="ECO:0000313" key="1">
    <source>
        <dbReference type="EMBL" id="TSC94517.1"/>
    </source>
</evidence>
<dbReference type="Pfam" id="PF18908">
    <property type="entry name" value="DUF5663"/>
    <property type="match status" value="1"/>
</dbReference>
<dbReference type="EMBL" id="VMGN01000011">
    <property type="protein sequence ID" value="TSC94517.1"/>
    <property type="molecule type" value="Genomic_DNA"/>
</dbReference>
<name>A0A554LNR3_9BACT</name>
<proteinExistence type="predicted"/>